<proteinExistence type="predicted"/>
<sequence>MPTEATCEDLDTLKWELRSKKDEFVDAVYGAFRENEWTYRGKGVPDEIQVKATVDLHIQNVSEPDEVGSISYSRSGHIMVMVHKVSEDKLTGRILLEPTRPARTH</sequence>
<dbReference type="EMBL" id="GU735284">
    <property type="protein sequence ID" value="ADE29259.1"/>
    <property type="molecule type" value="Genomic_DNA"/>
</dbReference>
<accession>D5L2K0</accession>
<name>D5L2K0_9VIRU</name>
<organism evidence="1">
    <name type="scientific">uncultured virus</name>
    <dbReference type="NCBI Taxonomy" id="340016"/>
    <lineage>
        <taxon>Viruses</taxon>
        <taxon>environmental samples</taxon>
    </lineage>
</organism>
<protein>
    <submittedName>
        <fullName evidence="1">Uncharacterized protein</fullName>
    </submittedName>
</protein>
<reference evidence="1" key="1">
    <citation type="journal article" date="2010" name="Environ. Microbiol.">
        <title>The metavirome of a hypersaline environment.</title>
        <authorList>
            <person name="Santos F."/>
            <person name="Yarza P."/>
            <person name="Parro V."/>
            <person name="Briones C."/>
            <person name="Anton J."/>
        </authorList>
    </citation>
    <scope>NUCLEOTIDE SEQUENCE</scope>
</reference>
<evidence type="ECO:0000313" key="1">
    <source>
        <dbReference type="EMBL" id="ADE29259.1"/>
    </source>
</evidence>